<dbReference type="EMBL" id="VIWZ01000002">
    <property type="protein sequence ID" value="TWG10096.1"/>
    <property type="molecule type" value="Genomic_DNA"/>
</dbReference>
<dbReference type="Proteomes" id="UP000317685">
    <property type="component" value="Unassembled WGS sequence"/>
</dbReference>
<dbReference type="GeneID" id="300132204"/>
<accession>A0A561VER4</accession>
<comment type="caution">
    <text evidence="1">The sequence shown here is derived from an EMBL/GenBank/DDBJ whole genome shotgun (WGS) entry which is preliminary data.</text>
</comment>
<reference evidence="1 2" key="1">
    <citation type="submission" date="2019-06" db="EMBL/GenBank/DDBJ databases">
        <title>Sequencing the genomes of 1000 actinobacteria strains.</title>
        <authorList>
            <person name="Klenk H.-P."/>
        </authorList>
    </citation>
    <scope>NUCLEOTIDE SEQUENCE [LARGE SCALE GENOMIC DNA]</scope>
    <source>
        <strain evidence="1 2">DSM 45885</strain>
    </source>
</reference>
<protein>
    <submittedName>
        <fullName evidence="1">Uncharacterized protein</fullName>
    </submittedName>
</protein>
<name>A0A561VER4_9ACTN</name>
<organism evidence="1 2">
    <name type="scientific">Micromonospora taraxaci</name>
    <dbReference type="NCBI Taxonomy" id="1316803"/>
    <lineage>
        <taxon>Bacteria</taxon>
        <taxon>Bacillati</taxon>
        <taxon>Actinomycetota</taxon>
        <taxon>Actinomycetes</taxon>
        <taxon>Micromonosporales</taxon>
        <taxon>Micromonosporaceae</taxon>
        <taxon>Micromonospora</taxon>
    </lineage>
</organism>
<dbReference type="RefSeq" id="WP_280116521.1">
    <property type="nucleotide sequence ID" value="NZ_JBEZJC010000003.1"/>
</dbReference>
<dbReference type="AlphaFoldDB" id="A0A561VER4"/>
<proteinExistence type="predicted"/>
<sequence>MASVTAVGVGAAAEIVGPADRKADRVVVVGSGSAGSDWREAR</sequence>
<keyword evidence="2" id="KW-1185">Reference proteome</keyword>
<evidence type="ECO:0000313" key="1">
    <source>
        <dbReference type="EMBL" id="TWG10096.1"/>
    </source>
</evidence>
<gene>
    <name evidence="1" type="ORF">FHU34_12549</name>
</gene>
<evidence type="ECO:0000313" key="2">
    <source>
        <dbReference type="Proteomes" id="UP000317685"/>
    </source>
</evidence>